<keyword evidence="6" id="KW-1185">Reference proteome</keyword>
<feature type="domain" description="Phospholipase/carboxylesterase/thioesterase" evidence="4">
    <location>
        <begin position="101"/>
        <end position="186"/>
    </location>
</feature>
<evidence type="ECO:0000313" key="5">
    <source>
        <dbReference type="EMBL" id="MFL4468910.1"/>
    </source>
</evidence>
<evidence type="ECO:0000256" key="1">
    <source>
        <dbReference type="ARBA" id="ARBA00022729"/>
    </source>
</evidence>
<comment type="caution">
    <text evidence="5">The sequence shown here is derived from an EMBL/GenBank/DDBJ whole genome shotgun (WGS) entry which is preliminary data.</text>
</comment>
<evidence type="ECO:0000256" key="2">
    <source>
        <dbReference type="ARBA" id="ARBA00022801"/>
    </source>
</evidence>
<dbReference type="InterPro" id="IPR050955">
    <property type="entry name" value="Plant_Biomass_Hydrol_Est"/>
</dbReference>
<keyword evidence="1 3" id="KW-0732">Signal</keyword>
<organism evidence="5 6">
    <name type="scientific">Tateyamaria armeniaca</name>
    <dbReference type="NCBI Taxonomy" id="2518930"/>
    <lineage>
        <taxon>Bacteria</taxon>
        <taxon>Pseudomonadati</taxon>
        <taxon>Pseudomonadota</taxon>
        <taxon>Alphaproteobacteria</taxon>
        <taxon>Rhodobacterales</taxon>
        <taxon>Roseobacteraceae</taxon>
        <taxon>Tateyamaria</taxon>
    </lineage>
</organism>
<dbReference type="Gene3D" id="3.40.50.1820">
    <property type="entry name" value="alpha/beta hydrolase"/>
    <property type="match status" value="1"/>
</dbReference>
<evidence type="ECO:0000259" key="4">
    <source>
        <dbReference type="Pfam" id="PF02230"/>
    </source>
</evidence>
<dbReference type="Proteomes" id="UP001627408">
    <property type="component" value="Unassembled WGS sequence"/>
</dbReference>
<dbReference type="EMBL" id="JBHDIY010000002">
    <property type="protein sequence ID" value="MFL4468910.1"/>
    <property type="molecule type" value="Genomic_DNA"/>
</dbReference>
<gene>
    <name evidence="5" type="ORF">ACERZ8_03125</name>
</gene>
<reference evidence="5 6" key="1">
    <citation type="submission" date="2024-08" db="EMBL/GenBank/DDBJ databases">
        <title>Tateyamaria sp. nov., isolated from marine algae.</title>
        <authorList>
            <person name="Choi B.J."/>
            <person name="Kim J.M."/>
            <person name="Lee J.K."/>
            <person name="Choi D.G."/>
            <person name="Bayburt H."/>
            <person name="Baek J.H."/>
            <person name="Han D.M."/>
            <person name="Jeon C.O."/>
        </authorList>
    </citation>
    <scope>NUCLEOTIDE SEQUENCE [LARGE SCALE GENOMIC DNA]</scope>
    <source>
        <strain evidence="5 6">KMU-156</strain>
    </source>
</reference>
<dbReference type="SUPFAM" id="SSF53474">
    <property type="entry name" value="alpha/beta-Hydrolases"/>
    <property type="match status" value="1"/>
</dbReference>
<proteinExistence type="predicted"/>
<accession>A0ABW8UP67</accession>
<feature type="chain" id="PRO_5047071304" evidence="3">
    <location>
        <begin position="19"/>
        <end position="264"/>
    </location>
</feature>
<dbReference type="InterPro" id="IPR003140">
    <property type="entry name" value="PLipase/COase/thioEstase"/>
</dbReference>
<sequence>MRFALCLLALFVASPALACGPDTDCEIGDRHYRIAMPDGAAAPVGAIVFAHGYRGSARGVMRNMNLRRMVSDMGLALIAVKSERDDWDIPGAPSDMESTGAAEMAYFEAVIADAVARFAIDADRIMMSGFSAGGMVTWELACQRPDLFAGFAPVSGTFWQGPPESCGGPASVIHIHGTTDRTVPLAGRPIGPTKQGDVVDVLAMYRAAGGFGAATTVTVDDMDCARQDNARGDVLEFCTFEGGHSFSRSYLAYAWERLAAAGKV</sequence>
<name>A0ABW8UP67_9RHOB</name>
<dbReference type="InterPro" id="IPR029058">
    <property type="entry name" value="AB_hydrolase_fold"/>
</dbReference>
<protein>
    <submittedName>
        <fullName evidence="5">PHB depolymerase family esterase</fullName>
    </submittedName>
</protein>
<dbReference type="PANTHER" id="PTHR43037:SF5">
    <property type="entry name" value="FERULOYL ESTERASE"/>
    <property type="match status" value="1"/>
</dbReference>
<dbReference type="PANTHER" id="PTHR43037">
    <property type="entry name" value="UNNAMED PRODUCT-RELATED"/>
    <property type="match status" value="1"/>
</dbReference>
<feature type="signal peptide" evidence="3">
    <location>
        <begin position="1"/>
        <end position="18"/>
    </location>
</feature>
<evidence type="ECO:0000313" key="6">
    <source>
        <dbReference type="Proteomes" id="UP001627408"/>
    </source>
</evidence>
<evidence type="ECO:0000256" key="3">
    <source>
        <dbReference type="SAM" id="SignalP"/>
    </source>
</evidence>
<keyword evidence="2" id="KW-0378">Hydrolase</keyword>
<dbReference type="RefSeq" id="WP_407590657.1">
    <property type="nucleotide sequence ID" value="NZ_JBHDIY010000002.1"/>
</dbReference>
<dbReference type="Pfam" id="PF02230">
    <property type="entry name" value="Abhydrolase_2"/>
    <property type="match status" value="1"/>
</dbReference>